<dbReference type="RefSeq" id="WP_145769153.1">
    <property type="nucleotide sequence ID" value="NZ_LR778301.1"/>
</dbReference>
<name>A0A6S6Y9C5_9PROT</name>
<dbReference type="PANTHER" id="PTHR34227:SF1">
    <property type="entry name" value="DIMETHYL SULFOXIDE REDUCTASE CHAPERONE-RELATED"/>
    <property type="match status" value="1"/>
</dbReference>
<dbReference type="Proteomes" id="UP000515733">
    <property type="component" value="Chromosome"/>
</dbReference>
<evidence type="ECO:0000313" key="3">
    <source>
        <dbReference type="Proteomes" id="UP000515733"/>
    </source>
</evidence>
<sequence length="227" mass="25525">MNEMGSAKNISRIVKSMARNRTYALLAIGFRYPEEDTFLRLADGSYAEEIAGALEVCAPELVDTFEEIIAPRLRVTTSGQELASAYLSAFETNMPDPSVSLYEGSYHQRGSKPALLLELKSFYRNFGLAIAKEENDLEDALSAELEFMQFLTAKQTQAEEGLLDKVPYLRAQRDFIERHLAAWLPALQADVTSKLKTPFYVALTELLTSFVSYEITGMQRDVTNLDR</sequence>
<gene>
    <name evidence="2" type="primary">pcrD</name>
    <name evidence="2" type="ORF">DENOEST_1995</name>
</gene>
<dbReference type="InterPro" id="IPR017843">
    <property type="entry name" value="DMSO_Rdtase_II_chaperone"/>
</dbReference>
<dbReference type="KEGG" id="doe:DENOEST_1995"/>
<organism evidence="2 3">
    <name type="scientific">Denitratisoma oestradiolicum</name>
    <dbReference type="NCBI Taxonomy" id="311182"/>
    <lineage>
        <taxon>Bacteria</taxon>
        <taxon>Pseudomonadati</taxon>
        <taxon>Pseudomonadota</taxon>
        <taxon>Betaproteobacteria</taxon>
        <taxon>Nitrosomonadales</taxon>
        <taxon>Sterolibacteriaceae</taxon>
        <taxon>Denitratisoma</taxon>
    </lineage>
</organism>
<proteinExistence type="predicted"/>
<dbReference type="InterPro" id="IPR050289">
    <property type="entry name" value="TorD/DmsD_chaperones"/>
</dbReference>
<dbReference type="Pfam" id="PF02613">
    <property type="entry name" value="Nitrate_red_del"/>
    <property type="match status" value="1"/>
</dbReference>
<dbReference type="InterPro" id="IPR020945">
    <property type="entry name" value="DMSO/NO3_reduct_chaperone"/>
</dbReference>
<evidence type="ECO:0000313" key="2">
    <source>
        <dbReference type="EMBL" id="CAB1369160.1"/>
    </source>
</evidence>
<dbReference type="Gene3D" id="1.10.3480.10">
    <property type="entry name" value="TorD-like"/>
    <property type="match status" value="1"/>
</dbReference>
<keyword evidence="3" id="KW-1185">Reference proteome</keyword>
<accession>A0A6S6Y9C5</accession>
<dbReference type="AlphaFoldDB" id="A0A6S6Y9C5"/>
<dbReference type="NCBIfam" id="TIGR03482">
    <property type="entry name" value="DMSO_red_II_cha"/>
    <property type="match status" value="1"/>
</dbReference>
<dbReference type="OrthoDB" id="8526323at2"/>
<reference evidence="2 3" key="1">
    <citation type="submission" date="2020-03" db="EMBL/GenBank/DDBJ databases">
        <authorList>
            <consortium name="Genoscope - CEA"/>
            <person name="William W."/>
        </authorList>
    </citation>
    <scope>NUCLEOTIDE SEQUENCE [LARGE SCALE GENOMIC DNA]</scope>
    <source>
        <strain evidence="3">DSM 16959</strain>
    </source>
</reference>
<evidence type="ECO:0000256" key="1">
    <source>
        <dbReference type="ARBA" id="ARBA00023186"/>
    </source>
</evidence>
<keyword evidence="1" id="KW-0143">Chaperone</keyword>
<dbReference type="SUPFAM" id="SSF89155">
    <property type="entry name" value="TorD-like"/>
    <property type="match status" value="1"/>
</dbReference>
<dbReference type="PANTHER" id="PTHR34227">
    <property type="entry name" value="CHAPERONE PROTEIN YCDY"/>
    <property type="match status" value="1"/>
</dbReference>
<protein>
    <submittedName>
        <fullName evidence="2">Perchlorate reductase assembly chaperone protein</fullName>
    </submittedName>
</protein>
<dbReference type="InterPro" id="IPR036411">
    <property type="entry name" value="TorD-like_sf"/>
</dbReference>
<dbReference type="EMBL" id="LR778301">
    <property type="protein sequence ID" value="CAB1369160.1"/>
    <property type="molecule type" value="Genomic_DNA"/>
</dbReference>